<proteinExistence type="predicted"/>
<dbReference type="Proteomes" id="UP000480854">
    <property type="component" value="Unassembled WGS sequence"/>
</dbReference>
<reference evidence="1 2" key="1">
    <citation type="submission" date="2018-07" db="EMBL/GenBank/DDBJ databases">
        <title>Genome sequence of Azospirillum sp. ATCC 49961.</title>
        <authorList>
            <person name="Sant'Anna F.H."/>
            <person name="Baldani J.I."/>
            <person name="Zilli J.E."/>
            <person name="Reis V.M."/>
            <person name="Hartmann A."/>
            <person name="Cruz L."/>
            <person name="de Souza E.M."/>
            <person name="de Oliveira Pedrosa F."/>
            <person name="Passaglia L.M.P."/>
        </authorList>
    </citation>
    <scope>NUCLEOTIDE SEQUENCE [LARGE SCALE GENOMIC DNA]</scope>
    <source>
        <strain evidence="1 2">ATCC 49961</strain>
    </source>
</reference>
<gene>
    <name evidence="1" type="ORF">DS843_21930</name>
</gene>
<dbReference type="GO" id="GO:0016740">
    <property type="term" value="F:transferase activity"/>
    <property type="evidence" value="ECO:0007669"/>
    <property type="project" value="UniProtKB-KW"/>
</dbReference>
<dbReference type="OrthoDB" id="7205837at2"/>
<organism evidence="1 2">
    <name type="scientific">Roseomonas genomospecies 6</name>
    <dbReference type="NCBI Taxonomy" id="214106"/>
    <lineage>
        <taxon>Bacteria</taxon>
        <taxon>Pseudomonadati</taxon>
        <taxon>Pseudomonadota</taxon>
        <taxon>Alphaproteobacteria</taxon>
        <taxon>Acetobacterales</taxon>
        <taxon>Roseomonadaceae</taxon>
        <taxon>Roseomonas</taxon>
    </lineage>
</organism>
<dbReference type="AlphaFoldDB" id="A0A9W7NEM7"/>
<sequence length="142" mass="14367">MTHREQIMQAIVAALGAIGAKVIRNAEVPTTVPAEGLVILRDGDPGEAVEVVLSPVAYTFDHRAEIEVYAQAQAKTARAATLDDLIAAIGTALAADRTFGGLADWSAPGGPAVTDTGSTGAASVASAAIPLTVAYTVNDPLS</sequence>
<protein>
    <submittedName>
        <fullName evidence="1">Acyl-CoA transferase</fullName>
    </submittedName>
</protein>
<dbReference type="EMBL" id="QOKW01000021">
    <property type="protein sequence ID" value="KAA0677782.1"/>
    <property type="molecule type" value="Genomic_DNA"/>
</dbReference>
<keyword evidence="2" id="KW-1185">Reference proteome</keyword>
<evidence type="ECO:0000313" key="2">
    <source>
        <dbReference type="Proteomes" id="UP000480854"/>
    </source>
</evidence>
<name>A0A9W7NEM7_9PROT</name>
<keyword evidence="1" id="KW-0808">Transferase</keyword>
<accession>A0A9W7NEM7</accession>
<comment type="caution">
    <text evidence="1">The sequence shown here is derived from an EMBL/GenBank/DDBJ whole genome shotgun (WGS) entry which is preliminary data.</text>
</comment>
<evidence type="ECO:0000313" key="1">
    <source>
        <dbReference type="EMBL" id="KAA0677782.1"/>
    </source>
</evidence>